<accession>A0A193FQK9</accession>
<protein>
    <submittedName>
        <fullName evidence="2">Uncharacterized protein</fullName>
    </submittedName>
</protein>
<reference evidence="3 4" key="1">
    <citation type="submission" date="2016-06" db="EMBL/GenBank/DDBJ databases">
        <title>Complete genome sequences of Bordetella bronchialis and Bordetella flabilis.</title>
        <authorList>
            <person name="LiPuma J.J."/>
            <person name="Spilker T."/>
        </authorList>
    </citation>
    <scope>NUCLEOTIDE SEQUENCE [LARGE SCALE GENOMIC DNA]</scope>
    <source>
        <strain evidence="2 4">AU17976</strain>
        <strain evidence="1 3">AU3182</strain>
    </source>
</reference>
<name>A0A193FQK9_9BORD</name>
<evidence type="ECO:0000313" key="3">
    <source>
        <dbReference type="Proteomes" id="UP000091897"/>
    </source>
</evidence>
<dbReference type="EMBL" id="CP016171">
    <property type="protein sequence ID" value="ANN70037.1"/>
    <property type="molecule type" value="Genomic_DNA"/>
</dbReference>
<dbReference type="AlphaFoldDB" id="A0A193FQK9"/>
<organism evidence="2 4">
    <name type="scientific">Bordetella bronchialis</name>
    <dbReference type="NCBI Taxonomy" id="463025"/>
    <lineage>
        <taxon>Bacteria</taxon>
        <taxon>Pseudomonadati</taxon>
        <taxon>Pseudomonadota</taxon>
        <taxon>Betaproteobacteria</taxon>
        <taxon>Burkholderiales</taxon>
        <taxon>Alcaligenaceae</taxon>
        <taxon>Bordetella</taxon>
    </lineage>
</organism>
<dbReference type="EMBL" id="CP016170">
    <property type="protein sequence ID" value="ANN65006.1"/>
    <property type="molecule type" value="Genomic_DNA"/>
</dbReference>
<gene>
    <name evidence="1" type="ORF">BAU06_00575</name>
    <name evidence="2" type="ORF">BAU08_00565</name>
</gene>
<evidence type="ECO:0000313" key="2">
    <source>
        <dbReference type="EMBL" id="ANN70037.1"/>
    </source>
</evidence>
<dbReference type="KEGG" id="bbro:BAU06_00575"/>
<dbReference type="RefSeq" id="WP_066342814.1">
    <property type="nucleotide sequence ID" value="NZ_CBCSFJ010000012.1"/>
</dbReference>
<evidence type="ECO:0000313" key="1">
    <source>
        <dbReference type="EMBL" id="ANN65006.1"/>
    </source>
</evidence>
<sequence length="105" mass="11441">MRADVSILYDARRAVHLVTQVDPTPDAAARARDWFDRNWESFGCEPLRPSGKVLLLDKILGVADALGYDLLAADAGKAQEFAHYAALALGRSRITVDLPALTVGY</sequence>
<evidence type="ECO:0000313" key="4">
    <source>
        <dbReference type="Proteomes" id="UP000092213"/>
    </source>
</evidence>
<dbReference type="Proteomes" id="UP000092213">
    <property type="component" value="Chromosome"/>
</dbReference>
<proteinExistence type="predicted"/>
<keyword evidence="3" id="KW-1185">Reference proteome</keyword>
<dbReference type="Proteomes" id="UP000091897">
    <property type="component" value="Chromosome"/>
</dbReference>